<sequence>MIEITMIRVVFFIVDSFCLCKTQFQEQTFLMSSNWQITGAYSENKICDCPGGGYGIFGGGSVIYGSYSNIPYHTEIKVQNKSLLYWFIGFGDSFNQQLYVQQFSVAFFWKPFKGVILQIHYKLLQIQIQMSLNEALGVTDVLIYIKTTQCVQFYSECNYTGIVKELSQGSPNLQRKN</sequence>
<dbReference type="Proteomes" id="UP000692954">
    <property type="component" value="Unassembled WGS sequence"/>
</dbReference>
<dbReference type="AlphaFoldDB" id="A0A8S1QL20"/>
<protein>
    <recommendedName>
        <fullName evidence="4">Transmembrane protein</fullName>
    </recommendedName>
</protein>
<accession>A0A8S1QL20</accession>
<keyword evidence="3" id="KW-1185">Reference proteome</keyword>
<evidence type="ECO:0000256" key="1">
    <source>
        <dbReference type="SAM" id="SignalP"/>
    </source>
</evidence>
<reference evidence="2" key="1">
    <citation type="submission" date="2021-01" db="EMBL/GenBank/DDBJ databases">
        <authorList>
            <consortium name="Genoscope - CEA"/>
            <person name="William W."/>
        </authorList>
    </citation>
    <scope>NUCLEOTIDE SEQUENCE</scope>
</reference>
<organism evidence="2 3">
    <name type="scientific">Paramecium sonneborni</name>
    <dbReference type="NCBI Taxonomy" id="65129"/>
    <lineage>
        <taxon>Eukaryota</taxon>
        <taxon>Sar</taxon>
        <taxon>Alveolata</taxon>
        <taxon>Ciliophora</taxon>
        <taxon>Intramacronucleata</taxon>
        <taxon>Oligohymenophorea</taxon>
        <taxon>Peniculida</taxon>
        <taxon>Parameciidae</taxon>
        <taxon>Paramecium</taxon>
    </lineage>
</organism>
<evidence type="ECO:0000313" key="3">
    <source>
        <dbReference type="Proteomes" id="UP000692954"/>
    </source>
</evidence>
<feature type="chain" id="PRO_5035865033" description="Transmembrane protein" evidence="1">
    <location>
        <begin position="17"/>
        <end position="177"/>
    </location>
</feature>
<gene>
    <name evidence="2" type="ORF">PSON_ATCC_30995.1.T1110011</name>
</gene>
<name>A0A8S1QL20_9CILI</name>
<keyword evidence="1" id="KW-0732">Signal</keyword>
<evidence type="ECO:0000313" key="2">
    <source>
        <dbReference type="EMBL" id="CAD8116413.1"/>
    </source>
</evidence>
<comment type="caution">
    <text evidence="2">The sequence shown here is derived from an EMBL/GenBank/DDBJ whole genome shotgun (WGS) entry which is preliminary data.</text>
</comment>
<evidence type="ECO:0008006" key="4">
    <source>
        <dbReference type="Google" id="ProtNLM"/>
    </source>
</evidence>
<feature type="signal peptide" evidence="1">
    <location>
        <begin position="1"/>
        <end position="16"/>
    </location>
</feature>
<dbReference type="OrthoDB" id="282383at2759"/>
<proteinExistence type="predicted"/>
<dbReference type="EMBL" id="CAJJDN010000111">
    <property type="protein sequence ID" value="CAD8116413.1"/>
    <property type="molecule type" value="Genomic_DNA"/>
</dbReference>